<evidence type="ECO:0008006" key="5">
    <source>
        <dbReference type="Google" id="ProtNLM"/>
    </source>
</evidence>
<dbReference type="Proteomes" id="UP000697995">
    <property type="component" value="Unassembled WGS sequence"/>
</dbReference>
<dbReference type="PANTHER" id="PTHR42928:SF5">
    <property type="entry name" value="BLR1237 PROTEIN"/>
    <property type="match status" value="1"/>
</dbReference>
<dbReference type="Pfam" id="PF03401">
    <property type="entry name" value="TctC"/>
    <property type="match status" value="1"/>
</dbReference>
<reference evidence="3 4" key="1">
    <citation type="journal article" date="2020" name="Microorganisms">
        <title>Osmotic Adaptation and Compatible Solute Biosynthesis of Phototrophic Bacteria as Revealed from Genome Analyses.</title>
        <authorList>
            <person name="Imhoff J.F."/>
            <person name="Rahn T."/>
            <person name="Kunzel S."/>
            <person name="Keller A."/>
            <person name="Neulinger S.C."/>
        </authorList>
    </citation>
    <scope>NUCLEOTIDE SEQUENCE [LARGE SCALE GENOMIC DNA]</scope>
    <source>
        <strain evidence="3 4">DSM 15382</strain>
    </source>
</reference>
<proteinExistence type="inferred from homology"/>
<comment type="caution">
    <text evidence="3">The sequence shown here is derived from an EMBL/GenBank/DDBJ whole genome shotgun (WGS) entry which is preliminary data.</text>
</comment>
<accession>A0ABS1CXH6</accession>
<dbReference type="InterPro" id="IPR005064">
    <property type="entry name" value="BUG"/>
</dbReference>
<evidence type="ECO:0000313" key="4">
    <source>
        <dbReference type="Proteomes" id="UP000697995"/>
    </source>
</evidence>
<dbReference type="Gene3D" id="3.40.190.150">
    <property type="entry name" value="Bordetella uptake gene, domain 1"/>
    <property type="match status" value="1"/>
</dbReference>
<dbReference type="Gene3D" id="3.40.190.10">
    <property type="entry name" value="Periplasmic binding protein-like II"/>
    <property type="match status" value="1"/>
</dbReference>
<gene>
    <name evidence="3" type="ORF">CKO45_12370</name>
</gene>
<evidence type="ECO:0000256" key="1">
    <source>
        <dbReference type="ARBA" id="ARBA00006987"/>
    </source>
</evidence>
<dbReference type="InterPro" id="IPR042100">
    <property type="entry name" value="Bug_dom1"/>
</dbReference>
<feature type="region of interest" description="Disordered" evidence="2">
    <location>
        <begin position="1"/>
        <end position="25"/>
    </location>
</feature>
<dbReference type="PIRSF" id="PIRSF017082">
    <property type="entry name" value="YflP"/>
    <property type="match status" value="1"/>
</dbReference>
<evidence type="ECO:0000313" key="3">
    <source>
        <dbReference type="EMBL" id="MBK1659028.1"/>
    </source>
</evidence>
<dbReference type="SUPFAM" id="SSF53850">
    <property type="entry name" value="Periplasmic binding protein-like II"/>
    <property type="match status" value="1"/>
</dbReference>
<comment type="similarity">
    <text evidence="1">Belongs to the UPF0065 (bug) family.</text>
</comment>
<protein>
    <recommendedName>
        <fullName evidence="5">Twin-arginine translocation pathway signal protein</fullName>
    </recommendedName>
</protein>
<dbReference type="EMBL" id="NRSG01000078">
    <property type="protein sequence ID" value="MBK1659028.1"/>
    <property type="molecule type" value="Genomic_DNA"/>
</dbReference>
<dbReference type="PANTHER" id="PTHR42928">
    <property type="entry name" value="TRICARBOXYLATE-BINDING PROTEIN"/>
    <property type="match status" value="1"/>
</dbReference>
<organism evidence="3 4">
    <name type="scientific">Paracraurococcus ruber</name>
    <dbReference type="NCBI Taxonomy" id="77675"/>
    <lineage>
        <taxon>Bacteria</taxon>
        <taxon>Pseudomonadati</taxon>
        <taxon>Pseudomonadota</taxon>
        <taxon>Alphaproteobacteria</taxon>
        <taxon>Acetobacterales</taxon>
        <taxon>Roseomonadaceae</taxon>
        <taxon>Paracraurococcus</taxon>
    </lineage>
</organism>
<keyword evidence="4" id="KW-1185">Reference proteome</keyword>
<evidence type="ECO:0000256" key="2">
    <source>
        <dbReference type="SAM" id="MobiDB-lite"/>
    </source>
</evidence>
<sequence length="343" mass="35188">MATEDGADGAARRGTPQVNATPLPTRRGLLAGATAALLPLPALAQSDWPSRPIRLVVPFAAGGAADSAARAISPVMAQRLGQSIVVENRTGAGGSVGGGAVAASPPDGYTLLWDASSHLVNPALMRGLPFDYAAFVPVSQVVTFPGVLAVKADFPGRSVAEFIRQAKERPGAISVGTQGNATAGHVGLLQFSRRAGIEVIHAPYRGGADAARDLAAGVVDAVFITTVSAGPIVDSGRARFLAVATLQRVPSRPDVPTLAESGFPGFESNEWAALFGPAGLPQPIVAKLHEALREALGDAGVQQRLGQIGAVPVGSAPADFARFVREGREQMAVLVREAGIRLD</sequence>
<name>A0ABS1CXH6_9PROT</name>